<dbReference type="Proteomes" id="UP000000547">
    <property type="component" value="Chromosome"/>
</dbReference>
<reference evidence="1" key="1">
    <citation type="journal article" date="2005" name="Proc. Natl. Acad. Sci. U.S.A.">
        <title>The psychrophilic lifestyle as revealed by the genome sequence of Colwellia psychrerythraea 34H through genomic and proteomic analyses.</title>
        <authorList>
            <person name="Methe B.A."/>
            <person name="Nelson K.E."/>
            <person name="Deming J.W."/>
            <person name="Momen B."/>
            <person name="Melamud E."/>
            <person name="Zhang X."/>
            <person name="Moult J."/>
            <person name="Madupu R."/>
            <person name="Nelson W.C."/>
            <person name="Dodson R.J."/>
            <person name="Brinkac L.M."/>
            <person name="Daugherty S.C."/>
            <person name="Durkin A.S."/>
            <person name="DeBoy R.T."/>
            <person name="Kolonay J.F."/>
            <person name="Sullivan S.A."/>
            <person name="Zhou L."/>
            <person name="Davidsen T.M."/>
            <person name="Wu M."/>
            <person name="Huston A.L."/>
            <person name="Lewis M."/>
            <person name="Weaver B."/>
            <person name="Weidman J.F."/>
            <person name="Khouri H."/>
            <person name="Utterback T.R."/>
            <person name="Feldblyum T.V."/>
            <person name="Fraser C.M."/>
        </authorList>
    </citation>
    <scope>NUCLEOTIDE SEQUENCE [LARGE SCALE GENOMIC DNA]</scope>
    <source>
        <strain evidence="1">34H</strain>
    </source>
</reference>
<evidence type="ECO:0000313" key="1">
    <source>
        <dbReference type="EMBL" id="AAZ28292.1"/>
    </source>
</evidence>
<gene>
    <name evidence="1" type="ordered locus">CPS_1900</name>
</gene>
<sequence>MSSWQHPKNNGLDDIEYNFGLKGDEAKELSFLLNEACHVYHYHAEGLWVSDDKDSYSKGLLKFMDKNPELESRLIRSNERVIKMITFRALELK</sequence>
<proteinExistence type="predicted"/>
<accession>Q483Y6</accession>
<evidence type="ECO:0000313" key="2">
    <source>
        <dbReference type="Proteomes" id="UP000000547"/>
    </source>
</evidence>
<dbReference type="AlphaFoldDB" id="Q483Y6"/>
<dbReference type="HOGENOM" id="CLU_2394662_0_0_6"/>
<dbReference type="RefSeq" id="WP_011042724.1">
    <property type="nucleotide sequence ID" value="NC_003910.7"/>
</dbReference>
<protein>
    <submittedName>
        <fullName evidence="1">Uncharacterized protein</fullName>
    </submittedName>
</protein>
<dbReference type="EMBL" id="CP000083">
    <property type="protein sequence ID" value="AAZ28292.1"/>
    <property type="molecule type" value="Genomic_DNA"/>
</dbReference>
<name>Q483Y6_COLP3</name>
<organism evidence="1 2">
    <name type="scientific">Colwellia psychrerythraea (strain 34H / ATCC BAA-681)</name>
    <name type="common">Vibrio psychroerythus</name>
    <dbReference type="NCBI Taxonomy" id="167879"/>
    <lineage>
        <taxon>Bacteria</taxon>
        <taxon>Pseudomonadati</taxon>
        <taxon>Pseudomonadota</taxon>
        <taxon>Gammaproteobacteria</taxon>
        <taxon>Alteromonadales</taxon>
        <taxon>Colwelliaceae</taxon>
        <taxon>Colwellia</taxon>
    </lineage>
</organism>
<dbReference type="KEGG" id="cps:CPS_1900"/>